<dbReference type="RefSeq" id="WP_072696524.1">
    <property type="nucleotide sequence ID" value="NZ_FRDI01000003.1"/>
</dbReference>
<dbReference type="GO" id="GO:0005840">
    <property type="term" value="C:ribosome"/>
    <property type="evidence" value="ECO:0007669"/>
    <property type="project" value="UniProtKB-KW"/>
</dbReference>
<evidence type="ECO:0000256" key="3">
    <source>
        <dbReference type="ARBA" id="ARBA00023274"/>
    </source>
</evidence>
<dbReference type="HAMAP" id="MF_01328_B">
    <property type="entry name" value="Ribosomal_uL4_B"/>
    <property type="match status" value="1"/>
</dbReference>
<evidence type="ECO:0000256" key="2">
    <source>
        <dbReference type="ARBA" id="ARBA00022980"/>
    </source>
</evidence>
<dbReference type="AlphaFoldDB" id="A0A1M7SE55"/>
<evidence type="ECO:0000256" key="4">
    <source>
        <dbReference type="ARBA" id="ARBA00035244"/>
    </source>
</evidence>
<dbReference type="PANTHER" id="PTHR10746">
    <property type="entry name" value="50S RIBOSOMAL PROTEIN L4"/>
    <property type="match status" value="1"/>
</dbReference>
<dbReference type="GO" id="GO:0003735">
    <property type="term" value="F:structural constituent of ribosome"/>
    <property type="evidence" value="ECO:0007669"/>
    <property type="project" value="InterPro"/>
</dbReference>
<evidence type="ECO:0000256" key="5">
    <source>
        <dbReference type="HAMAP-Rule" id="MF_01328"/>
    </source>
</evidence>
<dbReference type="Gene3D" id="3.40.1370.10">
    <property type="match status" value="1"/>
</dbReference>
<dbReference type="GO" id="GO:0006412">
    <property type="term" value="P:translation"/>
    <property type="evidence" value="ECO:0007669"/>
    <property type="project" value="UniProtKB-UniRule"/>
</dbReference>
<dbReference type="SUPFAM" id="SSF52166">
    <property type="entry name" value="Ribosomal protein L4"/>
    <property type="match status" value="1"/>
</dbReference>
<dbReference type="InterPro" id="IPR002136">
    <property type="entry name" value="Ribosomal_uL4"/>
</dbReference>
<reference evidence="6 7" key="1">
    <citation type="submission" date="2016-12" db="EMBL/GenBank/DDBJ databases">
        <authorList>
            <person name="Song W.-J."/>
            <person name="Kurnit D.M."/>
        </authorList>
    </citation>
    <scope>NUCLEOTIDE SEQUENCE [LARGE SCALE GENOMIC DNA]</scope>
    <source>
        <strain evidence="6 7">DSM 11393</strain>
    </source>
</reference>
<evidence type="ECO:0000256" key="1">
    <source>
        <dbReference type="ARBA" id="ARBA00010528"/>
    </source>
</evidence>
<dbReference type="STRING" id="1121455.SAMN02745728_00836"/>
<comment type="function">
    <text evidence="5">One of the primary rRNA binding proteins, this protein initially binds near the 5'-end of the 23S rRNA. It is important during the early stages of 50S assembly. It makes multiple contacts with different domains of the 23S rRNA in the assembled 50S subunit and ribosome.</text>
</comment>
<name>A0A1M7SE55_9BACT</name>
<comment type="subunit">
    <text evidence="5">Part of the 50S ribosomal subunit.</text>
</comment>
<keyword evidence="7" id="KW-1185">Reference proteome</keyword>
<dbReference type="PANTHER" id="PTHR10746:SF6">
    <property type="entry name" value="LARGE RIBOSOMAL SUBUNIT PROTEIN UL4M"/>
    <property type="match status" value="1"/>
</dbReference>
<sequence>MAVVKIYDQHNKEAGEVTLSSDVFEVSPRPEILHLVVRAQRAAKRAGTHATLTRTLMAGGGAKPWRQKGTGRARAGSRNSPIWRGGAVLFGPQPRSYEFKVNKKVKSLALKMALSSRYLNGKLMVVKDIELPEVKTKLFTQVAKVLELEKTLIVAPLKSNNLILSARNVPGVTVITPEDLNVYDVLRHKKLVLLAPALETVEARFK</sequence>
<dbReference type="EMBL" id="FRDI01000003">
    <property type="protein sequence ID" value="SHN56777.1"/>
    <property type="molecule type" value="Genomic_DNA"/>
</dbReference>
<dbReference type="NCBIfam" id="TIGR03953">
    <property type="entry name" value="rplD_bact"/>
    <property type="match status" value="1"/>
</dbReference>
<comment type="function">
    <text evidence="5">Forms part of the polypeptide exit tunnel.</text>
</comment>
<proteinExistence type="inferred from homology"/>
<keyword evidence="3 5" id="KW-0687">Ribonucleoprotein</keyword>
<evidence type="ECO:0000313" key="6">
    <source>
        <dbReference type="EMBL" id="SHN56777.1"/>
    </source>
</evidence>
<accession>A0A1M7SE55</accession>
<comment type="similarity">
    <text evidence="1 5">Belongs to the universal ribosomal protein uL4 family.</text>
</comment>
<dbReference type="InterPro" id="IPR013005">
    <property type="entry name" value="Ribosomal_uL4-like"/>
</dbReference>
<dbReference type="GO" id="GO:1990904">
    <property type="term" value="C:ribonucleoprotein complex"/>
    <property type="evidence" value="ECO:0007669"/>
    <property type="project" value="UniProtKB-KW"/>
</dbReference>
<organism evidence="6 7">
    <name type="scientific">Desulfovibrio litoralis DSM 11393</name>
    <dbReference type="NCBI Taxonomy" id="1121455"/>
    <lineage>
        <taxon>Bacteria</taxon>
        <taxon>Pseudomonadati</taxon>
        <taxon>Thermodesulfobacteriota</taxon>
        <taxon>Desulfovibrionia</taxon>
        <taxon>Desulfovibrionales</taxon>
        <taxon>Desulfovibrionaceae</taxon>
        <taxon>Desulfovibrio</taxon>
    </lineage>
</organism>
<keyword evidence="5" id="KW-0699">rRNA-binding</keyword>
<keyword evidence="5" id="KW-0694">RNA-binding</keyword>
<dbReference type="InterPro" id="IPR023574">
    <property type="entry name" value="Ribosomal_uL4_dom_sf"/>
</dbReference>
<dbReference type="Proteomes" id="UP000186469">
    <property type="component" value="Unassembled WGS sequence"/>
</dbReference>
<dbReference type="OrthoDB" id="9803201at2"/>
<keyword evidence="2 5" id="KW-0689">Ribosomal protein</keyword>
<dbReference type="GO" id="GO:0019843">
    <property type="term" value="F:rRNA binding"/>
    <property type="evidence" value="ECO:0007669"/>
    <property type="project" value="UniProtKB-UniRule"/>
</dbReference>
<dbReference type="Pfam" id="PF00573">
    <property type="entry name" value="Ribosomal_L4"/>
    <property type="match status" value="1"/>
</dbReference>
<gene>
    <name evidence="5" type="primary">rplD</name>
    <name evidence="6" type="ORF">SAMN02745728_00836</name>
</gene>
<evidence type="ECO:0000313" key="7">
    <source>
        <dbReference type="Proteomes" id="UP000186469"/>
    </source>
</evidence>
<protein>
    <recommendedName>
        <fullName evidence="4 5">Large ribosomal subunit protein uL4</fullName>
    </recommendedName>
</protein>